<feature type="binding site" evidence="5">
    <location>
        <begin position="108"/>
        <end position="111"/>
    </location>
    <ligand>
        <name>substrate</name>
    </ligand>
</feature>
<evidence type="ECO:0000256" key="1">
    <source>
        <dbReference type="ARBA" id="ARBA00001713"/>
    </source>
</evidence>
<dbReference type="GeneID" id="73288997"/>
<dbReference type="SUPFAM" id="SSF100950">
    <property type="entry name" value="NagB/RpiA/CoA transferase-like"/>
    <property type="match status" value="1"/>
</dbReference>
<evidence type="ECO:0000313" key="7">
    <source>
        <dbReference type="EMBL" id="UTF54282.1"/>
    </source>
</evidence>
<sequence>MSAKSSGGADAHKRRAGERAAEEVEDGMVVGLGTGSTTAYAIEALGRAVADGLEIRGIATSFQSRRLALDVGIPLTDLDAVDGIDLAIDGADQVVDDPDSPAHRALIKGGGAAHAREKLVAAAADRFVVVADSSKLVPVLEAPVPVEVLPAAHTVVADRIEDLGGDPTLRMATHKDGPVVTDNGNLVLDCAFGSIDDPAALARDLSSIPAVLEHGLFVDFADTTYVGTDDGLEVRSY</sequence>
<feature type="binding site" evidence="5">
    <location>
        <begin position="34"/>
        <end position="37"/>
    </location>
    <ligand>
        <name>substrate</name>
    </ligand>
</feature>
<dbReference type="NCBIfam" id="NF001924">
    <property type="entry name" value="PRK00702.1"/>
    <property type="match status" value="1"/>
</dbReference>
<evidence type="ECO:0000256" key="2">
    <source>
        <dbReference type="ARBA" id="ARBA00008088"/>
    </source>
</evidence>
<comment type="similarity">
    <text evidence="2 5">Belongs to the ribose 5-phosphate isomerase family.</text>
</comment>
<dbReference type="SUPFAM" id="SSF75445">
    <property type="entry name" value="D-ribose-5-phosphate isomerase (RpiA), lid domain"/>
    <property type="match status" value="1"/>
</dbReference>
<dbReference type="Pfam" id="PF06026">
    <property type="entry name" value="Rib_5-P_isom_A"/>
    <property type="match status" value="1"/>
</dbReference>
<evidence type="ECO:0000256" key="5">
    <source>
        <dbReference type="HAMAP-Rule" id="MF_00170"/>
    </source>
</evidence>
<dbReference type="CDD" id="cd01398">
    <property type="entry name" value="RPI_A"/>
    <property type="match status" value="1"/>
</dbReference>
<dbReference type="InterPro" id="IPR004788">
    <property type="entry name" value="Ribose5P_isomerase_type_A"/>
</dbReference>
<dbReference type="HAMAP" id="MF_00170">
    <property type="entry name" value="Rib_5P_isom_A"/>
    <property type="match status" value="1"/>
</dbReference>
<comment type="subunit">
    <text evidence="3">Homotetramer.</text>
</comment>
<dbReference type="Gene3D" id="3.40.50.1360">
    <property type="match status" value="1"/>
</dbReference>
<dbReference type="RefSeq" id="WP_254158896.1">
    <property type="nucleotide sequence ID" value="NZ_CP100355.1"/>
</dbReference>
<dbReference type="KEGG" id="sawl:NGM29_03085"/>
<organism evidence="7 8">
    <name type="scientific">Natronosalvus rutilus</name>
    <dbReference type="NCBI Taxonomy" id="2953753"/>
    <lineage>
        <taxon>Archaea</taxon>
        <taxon>Methanobacteriati</taxon>
        <taxon>Methanobacteriota</taxon>
        <taxon>Stenosarchaea group</taxon>
        <taxon>Halobacteria</taxon>
        <taxon>Halobacteriales</taxon>
        <taxon>Natrialbaceae</taxon>
        <taxon>Natronosalvus</taxon>
    </lineage>
</organism>
<dbReference type="GO" id="GO:0009052">
    <property type="term" value="P:pentose-phosphate shunt, non-oxidative branch"/>
    <property type="evidence" value="ECO:0007669"/>
    <property type="project" value="UniProtKB-UniRule"/>
</dbReference>
<dbReference type="Gene3D" id="3.30.70.260">
    <property type="match status" value="1"/>
</dbReference>
<comment type="catalytic activity">
    <reaction evidence="1 5">
        <text>aldehydo-D-ribose 5-phosphate = D-ribulose 5-phosphate</text>
        <dbReference type="Rhea" id="RHEA:14657"/>
        <dbReference type="ChEBI" id="CHEBI:58121"/>
        <dbReference type="ChEBI" id="CHEBI:58273"/>
        <dbReference type="EC" id="5.3.1.6"/>
    </reaction>
</comment>
<evidence type="ECO:0000256" key="3">
    <source>
        <dbReference type="ARBA" id="ARBA00011881"/>
    </source>
</evidence>
<reference evidence="7" key="1">
    <citation type="submission" date="2022-06" db="EMBL/GenBank/DDBJ databases">
        <title>Diverse halophilic archaea isolated from saline environments.</title>
        <authorList>
            <person name="Cui H.-L."/>
        </authorList>
    </citation>
    <scope>NUCLEOTIDE SEQUENCE</scope>
    <source>
        <strain evidence="7">WLHS1</strain>
    </source>
</reference>
<dbReference type="PANTHER" id="PTHR11934:SF0">
    <property type="entry name" value="RIBOSE-5-PHOSPHATE ISOMERASE"/>
    <property type="match status" value="1"/>
</dbReference>
<evidence type="ECO:0000256" key="4">
    <source>
        <dbReference type="ARBA" id="ARBA00023235"/>
    </source>
</evidence>
<dbReference type="GO" id="GO:0005829">
    <property type="term" value="C:cytosol"/>
    <property type="evidence" value="ECO:0007669"/>
    <property type="project" value="TreeGrafter"/>
</dbReference>
<dbReference type="FunFam" id="3.40.50.1360:FF:000001">
    <property type="entry name" value="Ribose-5-phosphate isomerase A"/>
    <property type="match status" value="1"/>
</dbReference>
<name>A0A9E7SVQ9_9EURY</name>
<feature type="active site" description="Proton acceptor" evidence="5">
    <location>
        <position position="117"/>
    </location>
</feature>
<dbReference type="InterPro" id="IPR020672">
    <property type="entry name" value="Ribose5P_isomerase_typA_subgr"/>
</dbReference>
<feature type="binding site" evidence="5">
    <location>
        <begin position="89"/>
        <end position="92"/>
    </location>
    <ligand>
        <name>substrate</name>
    </ligand>
</feature>
<dbReference type="EC" id="5.3.1.6" evidence="5"/>
<evidence type="ECO:0000313" key="8">
    <source>
        <dbReference type="Proteomes" id="UP001056855"/>
    </source>
</evidence>
<dbReference type="GO" id="GO:0004751">
    <property type="term" value="F:ribose-5-phosphate isomerase activity"/>
    <property type="evidence" value="ECO:0007669"/>
    <property type="project" value="UniProtKB-UniRule"/>
</dbReference>
<keyword evidence="4 5" id="KW-0413">Isomerase</keyword>
<dbReference type="Proteomes" id="UP001056855">
    <property type="component" value="Chromosome"/>
</dbReference>
<gene>
    <name evidence="5 7" type="primary">rpiA</name>
    <name evidence="7" type="ORF">NGM29_03085</name>
</gene>
<comment type="function">
    <text evidence="5">Catalyzes the reversible conversion of ribose-5-phosphate to ribulose 5-phosphate.</text>
</comment>
<dbReference type="FunFam" id="3.30.70.260:FF:000018">
    <property type="entry name" value="Ribose-5-phosphate isomerase A"/>
    <property type="match status" value="1"/>
</dbReference>
<dbReference type="EMBL" id="CP100355">
    <property type="protein sequence ID" value="UTF54282.1"/>
    <property type="molecule type" value="Genomic_DNA"/>
</dbReference>
<dbReference type="GO" id="GO:0006014">
    <property type="term" value="P:D-ribose metabolic process"/>
    <property type="evidence" value="ECO:0007669"/>
    <property type="project" value="TreeGrafter"/>
</dbReference>
<dbReference type="InterPro" id="IPR037171">
    <property type="entry name" value="NagB/RpiA_transferase-like"/>
</dbReference>
<evidence type="ECO:0000256" key="6">
    <source>
        <dbReference type="SAM" id="MobiDB-lite"/>
    </source>
</evidence>
<keyword evidence="8" id="KW-1185">Reference proteome</keyword>
<dbReference type="AlphaFoldDB" id="A0A9E7SVQ9"/>
<proteinExistence type="inferred from homology"/>
<dbReference type="PANTHER" id="PTHR11934">
    <property type="entry name" value="RIBOSE-5-PHOSPHATE ISOMERASE"/>
    <property type="match status" value="1"/>
</dbReference>
<comment type="pathway">
    <text evidence="5">Carbohydrate degradation; pentose phosphate pathway; D-ribose 5-phosphate from D-ribulose 5-phosphate (non-oxidative stage): step 1/1.</text>
</comment>
<comment type="subunit">
    <text evidence="5">Homodimer.</text>
</comment>
<feature type="binding site" evidence="5">
    <location>
        <position position="135"/>
    </location>
    <ligand>
        <name>substrate</name>
    </ligand>
</feature>
<protein>
    <recommendedName>
        <fullName evidence="5">Ribose-5-phosphate isomerase A</fullName>
        <ecNumber evidence="5">5.3.1.6</ecNumber>
    </recommendedName>
    <alternativeName>
        <fullName evidence="5">Phosphoriboisomerase A</fullName>
        <shortName evidence="5">PRI</shortName>
    </alternativeName>
</protein>
<feature type="region of interest" description="Disordered" evidence="6">
    <location>
        <begin position="1"/>
        <end position="22"/>
    </location>
</feature>
<dbReference type="NCBIfam" id="TIGR00021">
    <property type="entry name" value="rpiA"/>
    <property type="match status" value="1"/>
</dbReference>
<accession>A0A9E7SVQ9</accession>